<keyword evidence="2 5" id="KW-0812">Transmembrane</keyword>
<keyword evidence="4 5" id="KW-0472">Membrane</keyword>
<keyword evidence="5" id="KW-0496">Mitochondrion</keyword>
<dbReference type="AlphaFoldDB" id="A0A0C3GA92"/>
<dbReference type="HOGENOM" id="CLU_047737_3_1_1"/>
<feature type="transmembrane region" description="Helical" evidence="5">
    <location>
        <begin position="46"/>
        <end position="67"/>
    </location>
</feature>
<comment type="function">
    <text evidence="5">Probably involved in the biogenesis of the COX complex.</text>
</comment>
<gene>
    <name evidence="6" type="ORF">PILCRDRAFT_62256</name>
</gene>
<dbReference type="STRING" id="765440.A0A0C3GA92"/>
<evidence type="ECO:0000256" key="4">
    <source>
        <dbReference type="ARBA" id="ARBA00023136"/>
    </source>
</evidence>
<dbReference type="OrthoDB" id="10040024at2759"/>
<dbReference type="PROSITE" id="PS50895">
    <property type="entry name" value="SURF1"/>
    <property type="match status" value="1"/>
</dbReference>
<dbReference type="Pfam" id="PF02104">
    <property type="entry name" value="SURF1"/>
    <property type="match status" value="1"/>
</dbReference>
<reference evidence="6 7" key="1">
    <citation type="submission" date="2014-04" db="EMBL/GenBank/DDBJ databases">
        <authorList>
            <consortium name="DOE Joint Genome Institute"/>
            <person name="Kuo A."/>
            <person name="Tarkka M."/>
            <person name="Buscot F."/>
            <person name="Kohler A."/>
            <person name="Nagy L.G."/>
            <person name="Floudas D."/>
            <person name="Copeland A."/>
            <person name="Barry K.W."/>
            <person name="Cichocki N."/>
            <person name="Veneault-Fourrey C."/>
            <person name="LaButti K."/>
            <person name="Lindquist E.A."/>
            <person name="Lipzen A."/>
            <person name="Lundell T."/>
            <person name="Morin E."/>
            <person name="Murat C."/>
            <person name="Sun H."/>
            <person name="Tunlid A."/>
            <person name="Henrissat B."/>
            <person name="Grigoriev I.V."/>
            <person name="Hibbett D.S."/>
            <person name="Martin F."/>
            <person name="Nordberg H.P."/>
            <person name="Cantor M.N."/>
            <person name="Hua S.X."/>
        </authorList>
    </citation>
    <scope>NUCLEOTIDE SEQUENCE [LARGE SCALE GENOMIC DNA]</scope>
    <source>
        <strain evidence="6 7">F 1598</strain>
    </source>
</reference>
<sequence length="258" mass="29708">MSSLFSTLKRQPLLSRQYRQLLLRRYAHTEANGSLETSYKARRDTWFNSTILLLGFMPIFTFALGTWQLQRLQWKVNLIDELQEKLEREPISLPRHVNLSVIPNFIFRKVFLRGKWDHEHSMLLGPRVRDGLHGYHVVTPLVRPDGSTVLVDRGFVTKDSIEKGMSRQETGEVEIFGMLRTSQARNVFTPDNHPDKGQWYWTDVTAMSEFAGGDRAGVQPVLIEQIFEAGTRLSQGIPLGREATVDVRNAHLSYVITW</sequence>
<dbReference type="PANTHER" id="PTHR23427:SF2">
    <property type="entry name" value="SURFEIT LOCUS PROTEIN 1"/>
    <property type="match status" value="1"/>
</dbReference>
<dbReference type="Proteomes" id="UP000054166">
    <property type="component" value="Unassembled WGS sequence"/>
</dbReference>
<dbReference type="InterPro" id="IPR045214">
    <property type="entry name" value="Surf1/Surf4"/>
</dbReference>
<dbReference type="InterPro" id="IPR002994">
    <property type="entry name" value="Surf1/Shy1"/>
</dbReference>
<evidence type="ECO:0000256" key="5">
    <source>
        <dbReference type="RuleBase" id="RU363076"/>
    </source>
</evidence>
<keyword evidence="3 5" id="KW-1133">Transmembrane helix</keyword>
<dbReference type="GO" id="GO:0005743">
    <property type="term" value="C:mitochondrial inner membrane"/>
    <property type="evidence" value="ECO:0007669"/>
    <property type="project" value="UniProtKB-SubCell"/>
</dbReference>
<keyword evidence="5" id="KW-0999">Mitochondrion inner membrane</keyword>
<keyword evidence="7" id="KW-1185">Reference proteome</keyword>
<dbReference type="FunCoup" id="A0A0C3GA92">
    <property type="interactions" value="378"/>
</dbReference>
<dbReference type="InParanoid" id="A0A0C3GA92"/>
<evidence type="ECO:0000256" key="1">
    <source>
        <dbReference type="ARBA" id="ARBA00004370"/>
    </source>
</evidence>
<comment type="similarity">
    <text evidence="5">Belongs to the SURF1 family.</text>
</comment>
<organism evidence="6 7">
    <name type="scientific">Piloderma croceum (strain F 1598)</name>
    <dbReference type="NCBI Taxonomy" id="765440"/>
    <lineage>
        <taxon>Eukaryota</taxon>
        <taxon>Fungi</taxon>
        <taxon>Dikarya</taxon>
        <taxon>Basidiomycota</taxon>
        <taxon>Agaricomycotina</taxon>
        <taxon>Agaricomycetes</taxon>
        <taxon>Agaricomycetidae</taxon>
        <taxon>Atheliales</taxon>
        <taxon>Atheliaceae</taxon>
        <taxon>Piloderma</taxon>
    </lineage>
</organism>
<proteinExistence type="inferred from homology"/>
<evidence type="ECO:0000313" key="6">
    <source>
        <dbReference type="EMBL" id="KIM88634.1"/>
    </source>
</evidence>
<accession>A0A0C3GA92</accession>
<dbReference type="PANTHER" id="PTHR23427">
    <property type="entry name" value="SURFEIT LOCUS PROTEIN"/>
    <property type="match status" value="1"/>
</dbReference>
<reference evidence="7" key="2">
    <citation type="submission" date="2015-01" db="EMBL/GenBank/DDBJ databases">
        <title>Evolutionary Origins and Diversification of the Mycorrhizal Mutualists.</title>
        <authorList>
            <consortium name="DOE Joint Genome Institute"/>
            <consortium name="Mycorrhizal Genomics Consortium"/>
            <person name="Kohler A."/>
            <person name="Kuo A."/>
            <person name="Nagy L.G."/>
            <person name="Floudas D."/>
            <person name="Copeland A."/>
            <person name="Barry K.W."/>
            <person name="Cichocki N."/>
            <person name="Veneault-Fourrey C."/>
            <person name="LaButti K."/>
            <person name="Lindquist E.A."/>
            <person name="Lipzen A."/>
            <person name="Lundell T."/>
            <person name="Morin E."/>
            <person name="Murat C."/>
            <person name="Riley R."/>
            <person name="Ohm R."/>
            <person name="Sun H."/>
            <person name="Tunlid A."/>
            <person name="Henrissat B."/>
            <person name="Grigoriev I.V."/>
            <person name="Hibbett D.S."/>
            <person name="Martin F."/>
        </authorList>
    </citation>
    <scope>NUCLEOTIDE SEQUENCE [LARGE SCALE GENOMIC DNA]</scope>
    <source>
        <strain evidence="7">F 1598</strain>
    </source>
</reference>
<dbReference type="CDD" id="cd06662">
    <property type="entry name" value="SURF1"/>
    <property type="match status" value="1"/>
</dbReference>
<dbReference type="GO" id="GO:0033617">
    <property type="term" value="P:mitochondrial respiratory chain complex IV assembly"/>
    <property type="evidence" value="ECO:0007669"/>
    <property type="project" value="TreeGrafter"/>
</dbReference>
<comment type="caution">
    <text evidence="5">Lacks conserved residue(s) required for the propagation of feature annotation.</text>
</comment>
<protein>
    <recommendedName>
        <fullName evidence="5">SURF1-like protein</fullName>
    </recommendedName>
</protein>
<name>A0A0C3GA92_PILCF</name>
<dbReference type="EMBL" id="KN832976">
    <property type="protein sequence ID" value="KIM88634.1"/>
    <property type="molecule type" value="Genomic_DNA"/>
</dbReference>
<evidence type="ECO:0000313" key="7">
    <source>
        <dbReference type="Proteomes" id="UP000054166"/>
    </source>
</evidence>
<evidence type="ECO:0000256" key="2">
    <source>
        <dbReference type="ARBA" id="ARBA00022692"/>
    </source>
</evidence>
<evidence type="ECO:0000256" key="3">
    <source>
        <dbReference type="ARBA" id="ARBA00022989"/>
    </source>
</evidence>
<comment type="subcellular location">
    <subcellularLocation>
        <location evidence="1">Membrane</location>
    </subcellularLocation>
    <subcellularLocation>
        <location evidence="5">Mitochondrion inner membrane</location>
        <topology evidence="5">Multi-pass membrane protein</topology>
    </subcellularLocation>
</comment>